<dbReference type="KEGG" id="spu:763828"/>
<dbReference type="PROSITE" id="PS51393">
    <property type="entry name" value="LIPOXYGENASE_3"/>
    <property type="match status" value="2"/>
</dbReference>
<keyword evidence="4" id="KW-0443">Lipid metabolism</keyword>
<dbReference type="FunCoup" id="A0A7M7HNH2">
    <property type="interactions" value="100"/>
</dbReference>
<accession>A0A7M7HNH2</accession>
<evidence type="ECO:0000259" key="7">
    <source>
        <dbReference type="PROSITE" id="PS51393"/>
    </source>
</evidence>
<dbReference type="GO" id="GO:0034440">
    <property type="term" value="P:lipid oxidation"/>
    <property type="evidence" value="ECO:0007669"/>
    <property type="project" value="InterPro"/>
</dbReference>
<comment type="caution">
    <text evidence="5">Lacks conserved residue(s) required for the propagation of feature annotation.</text>
</comment>
<evidence type="ECO:0000256" key="5">
    <source>
        <dbReference type="PROSITE-ProRule" id="PRU00152"/>
    </source>
</evidence>
<evidence type="ECO:0000256" key="4">
    <source>
        <dbReference type="ARBA" id="ARBA00023098"/>
    </source>
</evidence>
<evidence type="ECO:0000256" key="1">
    <source>
        <dbReference type="ARBA" id="ARBA00022723"/>
    </source>
</evidence>
<keyword evidence="2" id="KW-0223">Dioxygenase</keyword>
<dbReference type="InterPro" id="IPR000907">
    <property type="entry name" value="LipOase"/>
</dbReference>
<sequence>MATTKGTEYSLTLKTGDRDRPMLLEEDVFIRFYNKKQVKSHHIKIAIDELEIGQTKDFKFVIEDQKFGDPLYIELQRENKWLRHGRWLCDYVKLAKVNSDEVFMFPVNRCVWAGSTLKLKEYDTSLPQEDANSEQRRTELKKKEIFYDTYKSEKTGMIMVRHIPYGEAFSFRYKWDIETEVFKLIAKSAWLEWSTGKCETLEDIEKLYRPPLLPVPEGFYHWKSDQHFANQRLTGCNPAMIRLCTQIPENFAVDAKQLESLLNGSTIDKVINEKRLFIVNHELVKDLPCKEGVLCAPIALFFVNGEDNLMPIAIQLFQHPAPTNPVFYPTDPEYTWMMAKCYFNLADASIHEASSHLGFTHLIGEIVVIATNRCLSPSHPIFRLLAPHFLYLLAINKIGMGPLLGAHGLLSDIMTCGSTGLSEIIKRKIVGDYELQEWAAFLASQGNDDTVGEGANGIEAKGGIKGLPNDGHFKTAKEISEVVTSFIFIFSATHASVNFGQYDNYAFPPAYPGWMNGQPPQDKTALTEKDLIAKLPNKKKILKTMSFTKLLSMHDTCALGDFEVQYLFDPVSLGALDK</sequence>
<protein>
    <submittedName>
        <fullName evidence="8">Uncharacterized protein</fullName>
    </submittedName>
</protein>
<dbReference type="AlphaFoldDB" id="A0A7M7HNH2"/>
<keyword evidence="9" id="KW-1185">Reference proteome</keyword>
<dbReference type="Pfam" id="PF00305">
    <property type="entry name" value="Lipoxygenase"/>
    <property type="match status" value="2"/>
</dbReference>
<dbReference type="EnsemblMetazoa" id="XM_011682353">
    <property type="protein sequence ID" value="XP_011680655"/>
    <property type="gene ID" value="LOC763828"/>
</dbReference>
<dbReference type="GO" id="GO:0046872">
    <property type="term" value="F:metal ion binding"/>
    <property type="evidence" value="ECO:0007669"/>
    <property type="project" value="UniProtKB-KW"/>
</dbReference>
<dbReference type="Gene3D" id="2.60.60.20">
    <property type="entry name" value="PLAT/LH2 domain"/>
    <property type="match status" value="1"/>
</dbReference>
<evidence type="ECO:0000313" key="9">
    <source>
        <dbReference type="Proteomes" id="UP000007110"/>
    </source>
</evidence>
<keyword evidence="1" id="KW-0479">Metal-binding</keyword>
<dbReference type="InterPro" id="IPR001024">
    <property type="entry name" value="PLAT/LH2_dom"/>
</dbReference>
<dbReference type="PROSITE" id="PS00081">
    <property type="entry name" value="LIPOXYGENASE_2"/>
    <property type="match status" value="1"/>
</dbReference>
<feature type="domain" description="Lipoxygenase" evidence="7">
    <location>
        <begin position="115"/>
        <end position="427"/>
    </location>
</feature>
<dbReference type="SUPFAM" id="SSF48484">
    <property type="entry name" value="Lipoxigenase"/>
    <property type="match status" value="1"/>
</dbReference>
<evidence type="ECO:0000256" key="3">
    <source>
        <dbReference type="ARBA" id="ARBA00023002"/>
    </source>
</evidence>
<evidence type="ECO:0000256" key="2">
    <source>
        <dbReference type="ARBA" id="ARBA00022964"/>
    </source>
</evidence>
<dbReference type="Gene3D" id="1.20.245.10">
    <property type="entry name" value="Lipoxygenase-1, Domain 5"/>
    <property type="match status" value="3"/>
</dbReference>
<proteinExistence type="predicted"/>
<dbReference type="PRINTS" id="PR00087">
    <property type="entry name" value="LIPOXYGENASE"/>
</dbReference>
<dbReference type="RefSeq" id="XP_011680655.2">
    <property type="nucleotide sequence ID" value="XM_011682353.2"/>
</dbReference>
<dbReference type="InterPro" id="IPR020834">
    <property type="entry name" value="LipOase_CS"/>
</dbReference>
<feature type="domain" description="Lipoxygenase" evidence="7">
    <location>
        <begin position="429"/>
        <end position="578"/>
    </location>
</feature>
<keyword evidence="3" id="KW-0560">Oxidoreductase</keyword>
<dbReference type="Proteomes" id="UP000007110">
    <property type="component" value="Unassembled WGS sequence"/>
</dbReference>
<dbReference type="InterPro" id="IPR036392">
    <property type="entry name" value="PLAT/LH2_dom_sf"/>
</dbReference>
<evidence type="ECO:0000259" key="6">
    <source>
        <dbReference type="PROSITE" id="PS50095"/>
    </source>
</evidence>
<dbReference type="PROSITE" id="PS50095">
    <property type="entry name" value="PLAT"/>
    <property type="match status" value="1"/>
</dbReference>
<dbReference type="InParanoid" id="A0A7M7HNH2"/>
<evidence type="ECO:0000313" key="8">
    <source>
        <dbReference type="EnsemblMetazoa" id="XP_011680655"/>
    </source>
</evidence>
<dbReference type="OrthoDB" id="407298at2759"/>
<dbReference type="GO" id="GO:0016702">
    <property type="term" value="F:oxidoreductase activity, acting on single donors with incorporation of molecular oxygen, incorporation of two atoms of oxygen"/>
    <property type="evidence" value="ECO:0007669"/>
    <property type="project" value="InterPro"/>
</dbReference>
<dbReference type="InterPro" id="IPR013819">
    <property type="entry name" value="LipOase_C"/>
</dbReference>
<organism evidence="8 9">
    <name type="scientific">Strongylocentrotus purpuratus</name>
    <name type="common">Purple sea urchin</name>
    <dbReference type="NCBI Taxonomy" id="7668"/>
    <lineage>
        <taxon>Eukaryota</taxon>
        <taxon>Metazoa</taxon>
        <taxon>Echinodermata</taxon>
        <taxon>Eleutherozoa</taxon>
        <taxon>Echinozoa</taxon>
        <taxon>Echinoidea</taxon>
        <taxon>Euechinoidea</taxon>
        <taxon>Echinacea</taxon>
        <taxon>Camarodonta</taxon>
        <taxon>Echinidea</taxon>
        <taxon>Strongylocentrotidae</taxon>
        <taxon>Strongylocentrotus</taxon>
    </lineage>
</organism>
<reference evidence="9" key="1">
    <citation type="submission" date="2015-02" db="EMBL/GenBank/DDBJ databases">
        <title>Genome sequencing for Strongylocentrotus purpuratus.</title>
        <authorList>
            <person name="Murali S."/>
            <person name="Liu Y."/>
            <person name="Vee V."/>
            <person name="English A."/>
            <person name="Wang M."/>
            <person name="Skinner E."/>
            <person name="Han Y."/>
            <person name="Muzny D.M."/>
            <person name="Worley K.C."/>
            <person name="Gibbs R.A."/>
        </authorList>
    </citation>
    <scope>NUCLEOTIDE SEQUENCE</scope>
</reference>
<dbReference type="PANTHER" id="PTHR11771">
    <property type="entry name" value="LIPOXYGENASE"/>
    <property type="match status" value="1"/>
</dbReference>
<dbReference type="Gene3D" id="3.10.450.60">
    <property type="match status" value="1"/>
</dbReference>
<name>A0A7M7HNH2_STRPU</name>
<dbReference type="InterPro" id="IPR036226">
    <property type="entry name" value="LipOase_C_sf"/>
</dbReference>
<dbReference type="OMA" id="LWRESEV"/>
<reference evidence="8" key="2">
    <citation type="submission" date="2021-01" db="UniProtKB">
        <authorList>
            <consortium name="EnsemblMetazoa"/>
        </authorList>
    </citation>
    <scope>IDENTIFICATION</scope>
</reference>
<feature type="domain" description="PLAT" evidence="6">
    <location>
        <begin position="7"/>
        <end position="125"/>
    </location>
</feature>
<dbReference type="GeneID" id="763828"/>
<dbReference type="SUPFAM" id="SSF49723">
    <property type="entry name" value="Lipase/lipooxygenase domain (PLAT/LH2 domain)"/>
    <property type="match status" value="1"/>
</dbReference>